<dbReference type="KEGG" id="kpul:GXN76_04545"/>
<feature type="transmembrane region" description="Helical" evidence="7">
    <location>
        <begin position="359"/>
        <end position="377"/>
    </location>
</feature>
<keyword evidence="3" id="KW-1003">Cell membrane</keyword>
<name>A0A7D4C5H4_9BACL</name>
<proteinExistence type="predicted"/>
<dbReference type="PANTHER" id="PTHR23521:SF2">
    <property type="entry name" value="TRANSPORTER MFS SUPERFAMILY"/>
    <property type="match status" value="1"/>
</dbReference>
<evidence type="ECO:0000259" key="8">
    <source>
        <dbReference type="PROSITE" id="PS50850"/>
    </source>
</evidence>
<feature type="domain" description="Major facilitator superfamily (MFS) profile" evidence="8">
    <location>
        <begin position="9"/>
        <end position="383"/>
    </location>
</feature>
<dbReference type="Pfam" id="PF07690">
    <property type="entry name" value="MFS_1"/>
    <property type="match status" value="1"/>
</dbReference>
<evidence type="ECO:0000256" key="6">
    <source>
        <dbReference type="ARBA" id="ARBA00023136"/>
    </source>
</evidence>
<dbReference type="InterPro" id="IPR011701">
    <property type="entry name" value="MFS"/>
</dbReference>
<dbReference type="GO" id="GO:0022857">
    <property type="term" value="F:transmembrane transporter activity"/>
    <property type="evidence" value="ECO:0007669"/>
    <property type="project" value="InterPro"/>
</dbReference>
<dbReference type="InterPro" id="IPR047200">
    <property type="entry name" value="MFS_YcaD-like"/>
</dbReference>
<dbReference type="InterPro" id="IPR020846">
    <property type="entry name" value="MFS_dom"/>
</dbReference>
<feature type="transmembrane region" description="Helical" evidence="7">
    <location>
        <begin position="238"/>
        <end position="258"/>
    </location>
</feature>
<dbReference type="EMBL" id="CP048104">
    <property type="protein sequence ID" value="QKG83816.1"/>
    <property type="molecule type" value="Genomic_DNA"/>
</dbReference>
<keyword evidence="5 7" id="KW-1133">Transmembrane helix</keyword>
<evidence type="ECO:0000256" key="3">
    <source>
        <dbReference type="ARBA" id="ARBA00022475"/>
    </source>
</evidence>
<dbReference type="Gene3D" id="1.20.1250.20">
    <property type="entry name" value="MFS general substrate transporter like domains"/>
    <property type="match status" value="2"/>
</dbReference>
<dbReference type="CDD" id="cd17477">
    <property type="entry name" value="MFS_YcaD_like"/>
    <property type="match status" value="1"/>
</dbReference>
<feature type="transmembrane region" description="Helical" evidence="7">
    <location>
        <begin position="161"/>
        <end position="180"/>
    </location>
</feature>
<dbReference type="PANTHER" id="PTHR23521">
    <property type="entry name" value="TRANSPORTER MFS SUPERFAMILY"/>
    <property type="match status" value="1"/>
</dbReference>
<accession>A0A7D4C5H4</accession>
<feature type="transmembrane region" description="Helical" evidence="7">
    <location>
        <begin position="270"/>
        <end position="289"/>
    </location>
</feature>
<evidence type="ECO:0000256" key="2">
    <source>
        <dbReference type="ARBA" id="ARBA00022448"/>
    </source>
</evidence>
<evidence type="ECO:0000256" key="7">
    <source>
        <dbReference type="SAM" id="Phobius"/>
    </source>
</evidence>
<feature type="transmembrane region" description="Helical" evidence="7">
    <location>
        <begin position="329"/>
        <end position="347"/>
    </location>
</feature>
<feature type="transmembrane region" description="Helical" evidence="7">
    <location>
        <begin position="47"/>
        <end position="67"/>
    </location>
</feature>
<dbReference type="InterPro" id="IPR036259">
    <property type="entry name" value="MFS_trans_sf"/>
</dbReference>
<feature type="transmembrane region" description="Helical" evidence="7">
    <location>
        <begin position="12"/>
        <end position="35"/>
    </location>
</feature>
<comment type="subcellular location">
    <subcellularLocation>
        <location evidence="1">Cell membrane</location>
        <topology evidence="1">Multi-pass membrane protein</topology>
    </subcellularLocation>
</comment>
<sequence length="389" mass="42111">MKEKMNAQRFYLLLAMVMVTGVTQGLLLPLLATLLEEKGVSSSMNGLNAASLYIGILAVAPFCGSLVRRFGYRQIMVVGLALATGTLFLFPVFTGFYVWMFLRFVVGVGDSLLHYATQLWITTDSPPEIRGRRISLYGLCYGLGFGLGPLGVNLLKLGDGAPFVIVGLLMSLLFVWIVRLENVKPEQVRTSQPAVKKVFRVYRWVFIPLCLPFLYGFLEASLSGSFPVYGLREGISTGWISLLISAFVYGSLLFQVPLGIWSDRWGRRKVSMVVCSVGALGMALIPMAMGNLVLLLLLFTLVGGLLGSLYSLGLAYMADLLPVESLPEGNALASVHFAVGCMVGPYAGGWMIDTVGGGGLFYLITGTLVVFVLISLLSRPDPSGKTVSE</sequence>
<dbReference type="Proteomes" id="UP000503088">
    <property type="component" value="Chromosome"/>
</dbReference>
<dbReference type="AlphaFoldDB" id="A0A7D4C5H4"/>
<evidence type="ECO:0000313" key="9">
    <source>
        <dbReference type="EMBL" id="QKG83816.1"/>
    </source>
</evidence>
<evidence type="ECO:0000313" key="10">
    <source>
        <dbReference type="Proteomes" id="UP000503088"/>
    </source>
</evidence>
<evidence type="ECO:0000256" key="4">
    <source>
        <dbReference type="ARBA" id="ARBA00022692"/>
    </source>
</evidence>
<dbReference type="PROSITE" id="PS50850">
    <property type="entry name" value="MFS"/>
    <property type="match status" value="1"/>
</dbReference>
<keyword evidence="2" id="KW-0813">Transport</keyword>
<organism evidence="9 10">
    <name type="scientific">Kroppenstedtia pulmonis</name>
    <dbReference type="NCBI Taxonomy" id="1380685"/>
    <lineage>
        <taxon>Bacteria</taxon>
        <taxon>Bacillati</taxon>
        <taxon>Bacillota</taxon>
        <taxon>Bacilli</taxon>
        <taxon>Bacillales</taxon>
        <taxon>Thermoactinomycetaceae</taxon>
        <taxon>Kroppenstedtia</taxon>
    </lineage>
</organism>
<dbReference type="GO" id="GO:0005886">
    <property type="term" value="C:plasma membrane"/>
    <property type="evidence" value="ECO:0007669"/>
    <property type="project" value="UniProtKB-SubCell"/>
</dbReference>
<evidence type="ECO:0000256" key="5">
    <source>
        <dbReference type="ARBA" id="ARBA00022989"/>
    </source>
</evidence>
<feature type="transmembrane region" description="Helical" evidence="7">
    <location>
        <begin position="74"/>
        <end position="94"/>
    </location>
</feature>
<protein>
    <submittedName>
        <fullName evidence="9">MFS transporter</fullName>
    </submittedName>
</protein>
<feature type="transmembrane region" description="Helical" evidence="7">
    <location>
        <begin position="295"/>
        <end position="317"/>
    </location>
</feature>
<keyword evidence="6 7" id="KW-0472">Membrane</keyword>
<gene>
    <name evidence="9" type="ORF">GXN76_04545</name>
</gene>
<keyword evidence="10" id="KW-1185">Reference proteome</keyword>
<keyword evidence="4 7" id="KW-0812">Transmembrane</keyword>
<dbReference type="SUPFAM" id="SSF103473">
    <property type="entry name" value="MFS general substrate transporter"/>
    <property type="match status" value="1"/>
</dbReference>
<evidence type="ECO:0000256" key="1">
    <source>
        <dbReference type="ARBA" id="ARBA00004651"/>
    </source>
</evidence>
<reference evidence="9 10" key="1">
    <citation type="submission" date="2020-01" db="EMBL/GenBank/DDBJ databases">
        <authorList>
            <person name="Gulvik C.A."/>
            <person name="Batra D.G."/>
        </authorList>
    </citation>
    <scope>NUCLEOTIDE SEQUENCE [LARGE SCALE GENOMIC DNA]</scope>
    <source>
        <strain evidence="9 10">W9323</strain>
    </source>
</reference>
<feature type="transmembrane region" description="Helical" evidence="7">
    <location>
        <begin position="201"/>
        <end position="218"/>
    </location>
</feature>